<name>A0ABN1DCG1_9GAMM</name>
<proteinExistence type="predicted"/>
<accession>A0ABN1DCG1</accession>
<evidence type="ECO:0000256" key="1">
    <source>
        <dbReference type="SAM" id="SignalP"/>
    </source>
</evidence>
<dbReference type="Proteomes" id="UP001501169">
    <property type="component" value="Unassembled WGS sequence"/>
</dbReference>
<reference evidence="2 3" key="1">
    <citation type="journal article" date="2019" name="Int. J. Syst. Evol. Microbiol.">
        <title>The Global Catalogue of Microorganisms (GCM) 10K type strain sequencing project: providing services to taxonomists for standard genome sequencing and annotation.</title>
        <authorList>
            <consortium name="The Broad Institute Genomics Platform"/>
            <consortium name="The Broad Institute Genome Sequencing Center for Infectious Disease"/>
            <person name="Wu L."/>
            <person name="Ma J."/>
        </authorList>
    </citation>
    <scope>NUCLEOTIDE SEQUENCE [LARGE SCALE GENOMIC DNA]</scope>
    <source>
        <strain evidence="2 3">JCM 14331</strain>
    </source>
</reference>
<organism evidence="2 3">
    <name type="scientific">Rheinheimera aquimaris</name>
    <dbReference type="NCBI Taxonomy" id="412437"/>
    <lineage>
        <taxon>Bacteria</taxon>
        <taxon>Pseudomonadati</taxon>
        <taxon>Pseudomonadota</taxon>
        <taxon>Gammaproteobacteria</taxon>
        <taxon>Chromatiales</taxon>
        <taxon>Chromatiaceae</taxon>
        <taxon>Rheinheimera</taxon>
    </lineage>
</organism>
<feature type="chain" id="PRO_5045550454" evidence="1">
    <location>
        <begin position="18"/>
        <end position="436"/>
    </location>
</feature>
<feature type="signal peptide" evidence="1">
    <location>
        <begin position="1"/>
        <end position="17"/>
    </location>
</feature>
<dbReference type="RefSeq" id="WP_226765698.1">
    <property type="nucleotide sequence ID" value="NZ_BAAAEO010000001.1"/>
</dbReference>
<comment type="caution">
    <text evidence="2">The sequence shown here is derived from an EMBL/GenBank/DDBJ whole genome shotgun (WGS) entry which is preliminary data.</text>
</comment>
<gene>
    <name evidence="2" type="ORF">GCM10009098_03860</name>
</gene>
<evidence type="ECO:0000313" key="2">
    <source>
        <dbReference type="EMBL" id="GAA0539553.1"/>
    </source>
</evidence>
<protein>
    <submittedName>
        <fullName evidence="2">DUF4397 domain-containing protein</fullName>
    </submittedName>
</protein>
<dbReference type="PROSITE" id="PS51257">
    <property type="entry name" value="PROKAR_LIPOPROTEIN"/>
    <property type="match status" value="1"/>
</dbReference>
<sequence length="436" mass="47201">MKSVYLSSMLLLSAALAGCGGSSGGDETTADSYLQFYNGASVAGNTQLKAGDTSIGSAAYGDVSSVVALKADAYELELIDVASSANLLNDDITLTKDNKTLYILTQQDGQYDQLSLSFVREPELDDKFNLHMVNLSEQYPQLDVHIAPEGKGFTDAELLDSLSLLEVTTEVKTQELGKYNLYLTQAGQNTPVFTAQGVNFAYENTYVMIIRDKHGALENQLSLDLVLNSSSVTAYNNVDASAQFRMYNSLAQPVTLALDNTEVATVPAGSMSSYVAGAKGDFSLSVRDASGNLLLNSALLSLAAGESKAVLLYNNDDEQAEALTVVEKDTPQLQAHDVVVANLVPDFEKLQFYFVRQNETISNARYNVKNLEFKKQQAINLPKDYYAISLVQVADNGSTTLLDKTASMMLESGKHYTLLAEKDDAAPSGYKLKLVH</sequence>
<keyword evidence="3" id="KW-1185">Reference proteome</keyword>
<evidence type="ECO:0000313" key="3">
    <source>
        <dbReference type="Proteomes" id="UP001501169"/>
    </source>
</evidence>
<dbReference type="EMBL" id="BAAAEO010000001">
    <property type="protein sequence ID" value="GAA0539553.1"/>
    <property type="molecule type" value="Genomic_DNA"/>
</dbReference>
<keyword evidence="1" id="KW-0732">Signal</keyword>